<gene>
    <name evidence="6" type="primary">gsiB_2</name>
    <name evidence="6" type="ORF">NCTC12112_00914</name>
</gene>
<name>A0AAX2J9S0_9FUSO</name>
<evidence type="ECO:0000256" key="1">
    <source>
        <dbReference type="ARBA" id="ARBA00005695"/>
    </source>
</evidence>
<feature type="chain" id="PRO_5043892393" evidence="4">
    <location>
        <begin position="18"/>
        <end position="506"/>
    </location>
</feature>
<dbReference type="PANTHER" id="PTHR30290">
    <property type="entry name" value="PERIPLASMIC BINDING COMPONENT OF ABC TRANSPORTER"/>
    <property type="match status" value="1"/>
</dbReference>
<evidence type="ECO:0000256" key="4">
    <source>
        <dbReference type="SAM" id="SignalP"/>
    </source>
</evidence>
<dbReference type="Gene3D" id="3.10.105.10">
    <property type="entry name" value="Dipeptide-binding Protein, Domain 3"/>
    <property type="match status" value="1"/>
</dbReference>
<dbReference type="Gene3D" id="3.40.190.10">
    <property type="entry name" value="Periplasmic binding protein-like II"/>
    <property type="match status" value="1"/>
</dbReference>
<keyword evidence="2" id="KW-0813">Transport</keyword>
<evidence type="ECO:0000256" key="3">
    <source>
        <dbReference type="ARBA" id="ARBA00022729"/>
    </source>
</evidence>
<dbReference type="InterPro" id="IPR039424">
    <property type="entry name" value="SBP_5"/>
</dbReference>
<organism evidence="6 7">
    <name type="scientific">Fusobacterium ulcerans</name>
    <dbReference type="NCBI Taxonomy" id="861"/>
    <lineage>
        <taxon>Bacteria</taxon>
        <taxon>Fusobacteriati</taxon>
        <taxon>Fusobacteriota</taxon>
        <taxon>Fusobacteriia</taxon>
        <taxon>Fusobacteriales</taxon>
        <taxon>Fusobacteriaceae</taxon>
        <taxon>Fusobacterium</taxon>
    </lineage>
</organism>
<sequence length="506" mass="56910">MKFIIILLFSLLFPACNGTKTETNESKKETPKVEKTLKVAFGYKPRSFDPHRHTDSSTLAVTKQIYSNLFSLDENGDLVPELVEKYETLPDNSIILTLKKGVFFQDGSEMKAKDAAASLKRNLDIPISKVLVESIKDLEVLDDYRLKIIQSNAPTILLHNFAHSSIAIVKEVPANEERINIVGTGAYKIKKWGIGEKVELEAFDKFFQGEPKIKNLVFMTIPENSNRLIALETGEIDIAYDISSTDVKGLLKDENLKLVSKSSLGTDFISINTKKITDKRVRQAIELGVNKEDISTAVFEGMTELAPSLLAPSVFGYDKNVKLKPYDPEKARELLKEAGYENGLKLELWIYEEPTRMQMAQVIQSNLKEIGIDVSIQVLELSSFLQFTANGQHDMLIGLWYVSTGDADYGYYPLLHSTSAGAVGNRSFFANEEFDHLLDEARTTSSVEKREENYAKAQDILSEEVPLFPLDYKVYIIGMNKKVDGFIFNANGNHILYKTDIIEESK</sequence>
<protein>
    <submittedName>
        <fullName evidence="6">Glutathione-binding protein gsiB</fullName>
    </submittedName>
</protein>
<proteinExistence type="inferred from homology"/>
<dbReference type="GeneID" id="78455492"/>
<dbReference type="Gene3D" id="3.90.76.10">
    <property type="entry name" value="Dipeptide-binding Protein, Domain 1"/>
    <property type="match status" value="1"/>
</dbReference>
<dbReference type="InterPro" id="IPR000914">
    <property type="entry name" value="SBP_5_dom"/>
</dbReference>
<comment type="similarity">
    <text evidence="1">Belongs to the bacterial solute-binding protein 5 family.</text>
</comment>
<dbReference type="EMBL" id="LS483487">
    <property type="protein sequence ID" value="SQJ00620.1"/>
    <property type="molecule type" value="Genomic_DNA"/>
</dbReference>
<dbReference type="GO" id="GO:0042597">
    <property type="term" value="C:periplasmic space"/>
    <property type="evidence" value="ECO:0007669"/>
    <property type="project" value="UniProtKB-ARBA"/>
</dbReference>
<dbReference type="RefSeq" id="WP_005976580.1">
    <property type="nucleotide sequence ID" value="NZ_CABKNW010000001.1"/>
</dbReference>
<dbReference type="Proteomes" id="UP000249008">
    <property type="component" value="Chromosome 1"/>
</dbReference>
<accession>A0AAX2J9S0</accession>
<feature type="domain" description="Solute-binding protein family 5" evidence="5">
    <location>
        <begin position="78"/>
        <end position="420"/>
    </location>
</feature>
<dbReference type="GO" id="GO:0015833">
    <property type="term" value="P:peptide transport"/>
    <property type="evidence" value="ECO:0007669"/>
    <property type="project" value="TreeGrafter"/>
</dbReference>
<feature type="signal peptide" evidence="4">
    <location>
        <begin position="1"/>
        <end position="17"/>
    </location>
</feature>
<dbReference type="KEGG" id="ful:C4N20_11770"/>
<dbReference type="GO" id="GO:1904680">
    <property type="term" value="F:peptide transmembrane transporter activity"/>
    <property type="evidence" value="ECO:0007669"/>
    <property type="project" value="TreeGrafter"/>
</dbReference>
<evidence type="ECO:0000256" key="2">
    <source>
        <dbReference type="ARBA" id="ARBA00022448"/>
    </source>
</evidence>
<dbReference type="PIRSF" id="PIRSF002741">
    <property type="entry name" value="MppA"/>
    <property type="match status" value="1"/>
</dbReference>
<evidence type="ECO:0000259" key="5">
    <source>
        <dbReference type="Pfam" id="PF00496"/>
    </source>
</evidence>
<dbReference type="AlphaFoldDB" id="A0AAX2J9S0"/>
<dbReference type="InterPro" id="IPR030678">
    <property type="entry name" value="Peptide/Ni-bd"/>
</dbReference>
<dbReference type="PANTHER" id="PTHR30290:SF9">
    <property type="entry name" value="OLIGOPEPTIDE-BINDING PROTEIN APPA"/>
    <property type="match status" value="1"/>
</dbReference>
<dbReference type="SUPFAM" id="SSF53850">
    <property type="entry name" value="Periplasmic binding protein-like II"/>
    <property type="match status" value="1"/>
</dbReference>
<evidence type="ECO:0000313" key="6">
    <source>
        <dbReference type="EMBL" id="SQJ00620.1"/>
    </source>
</evidence>
<evidence type="ECO:0000313" key="7">
    <source>
        <dbReference type="Proteomes" id="UP000249008"/>
    </source>
</evidence>
<dbReference type="GO" id="GO:0043190">
    <property type="term" value="C:ATP-binding cassette (ABC) transporter complex"/>
    <property type="evidence" value="ECO:0007669"/>
    <property type="project" value="InterPro"/>
</dbReference>
<dbReference type="Pfam" id="PF00496">
    <property type="entry name" value="SBP_bac_5"/>
    <property type="match status" value="1"/>
</dbReference>
<reference evidence="6 7" key="1">
    <citation type="submission" date="2018-06" db="EMBL/GenBank/DDBJ databases">
        <authorList>
            <consortium name="Pathogen Informatics"/>
            <person name="Doyle S."/>
        </authorList>
    </citation>
    <scope>NUCLEOTIDE SEQUENCE [LARGE SCALE GENOMIC DNA]</scope>
    <source>
        <strain evidence="6 7">NCTC12112</strain>
    </source>
</reference>
<keyword evidence="3 4" id="KW-0732">Signal</keyword>